<name>A0A4S8RGR8_9HELO</name>
<gene>
    <name evidence="1" type="ORF">BGAL_0002g00300</name>
</gene>
<dbReference type="AlphaFoldDB" id="A0A4S8RGR8"/>
<comment type="caution">
    <text evidence="1">The sequence shown here is derived from an EMBL/GenBank/DDBJ whole genome shotgun (WGS) entry which is preliminary data.</text>
</comment>
<accession>A0A4S8RGR8</accession>
<sequence length="118" mass="13476">MNRVGPGCAGGADFLLRLPVKSRSDPERLQSSNKIDYLSMKRRFAICFWYGAQLEDDTERFPEDQCEAKKDNNSIDTHKPGRLNVERCSWGNFVQQFWINLEPLGPGDEGIRGRSKIV</sequence>
<evidence type="ECO:0000313" key="1">
    <source>
        <dbReference type="EMBL" id="THV55875.1"/>
    </source>
</evidence>
<proteinExistence type="predicted"/>
<reference evidence="1 2" key="1">
    <citation type="submission" date="2017-12" db="EMBL/GenBank/DDBJ databases">
        <title>Comparative genomics of Botrytis spp.</title>
        <authorList>
            <person name="Valero-Jimenez C.A."/>
            <person name="Tapia P."/>
            <person name="Veloso J."/>
            <person name="Silva-Moreno E."/>
            <person name="Staats M."/>
            <person name="Valdes J.H."/>
            <person name="Van Kan J.A.L."/>
        </authorList>
    </citation>
    <scope>NUCLEOTIDE SEQUENCE [LARGE SCALE GENOMIC DNA]</scope>
    <source>
        <strain evidence="1 2">MUCL435</strain>
    </source>
</reference>
<organism evidence="1 2">
    <name type="scientific">Botrytis galanthina</name>
    <dbReference type="NCBI Taxonomy" id="278940"/>
    <lineage>
        <taxon>Eukaryota</taxon>
        <taxon>Fungi</taxon>
        <taxon>Dikarya</taxon>
        <taxon>Ascomycota</taxon>
        <taxon>Pezizomycotina</taxon>
        <taxon>Leotiomycetes</taxon>
        <taxon>Helotiales</taxon>
        <taxon>Sclerotiniaceae</taxon>
        <taxon>Botrytis</taxon>
    </lineage>
</organism>
<dbReference type="OrthoDB" id="10268913at2759"/>
<dbReference type="EMBL" id="PQXL01000002">
    <property type="protein sequence ID" value="THV55875.1"/>
    <property type="molecule type" value="Genomic_DNA"/>
</dbReference>
<dbReference type="Proteomes" id="UP000308671">
    <property type="component" value="Unassembled WGS sequence"/>
</dbReference>
<keyword evidence="2" id="KW-1185">Reference proteome</keyword>
<evidence type="ECO:0000313" key="2">
    <source>
        <dbReference type="Proteomes" id="UP000308671"/>
    </source>
</evidence>
<protein>
    <submittedName>
        <fullName evidence="1">Uncharacterized protein</fullName>
    </submittedName>
</protein>